<protein>
    <recommendedName>
        <fullName evidence="9">Circadian input-output histidine kinase CikA</fullName>
        <ecNumber evidence="4">2.7.13.3</ecNumber>
    </recommendedName>
</protein>
<dbReference type="Proteomes" id="UP000280307">
    <property type="component" value="Unassembled WGS sequence"/>
</dbReference>
<dbReference type="InterPro" id="IPR036097">
    <property type="entry name" value="HisK_dim/P_sf"/>
</dbReference>
<feature type="region of interest" description="Disordered" evidence="11">
    <location>
        <begin position="536"/>
        <end position="562"/>
    </location>
</feature>
<evidence type="ECO:0000256" key="6">
    <source>
        <dbReference type="ARBA" id="ARBA00022679"/>
    </source>
</evidence>
<gene>
    <name evidence="15" type="ORF">EI684_15400</name>
</gene>
<comment type="caution">
    <text evidence="15">The sequence shown here is derived from an EMBL/GenBank/DDBJ whole genome shotgun (WGS) entry which is preliminary data.</text>
</comment>
<keyword evidence="12" id="KW-0472">Membrane</keyword>
<evidence type="ECO:0000256" key="4">
    <source>
        <dbReference type="ARBA" id="ARBA00012438"/>
    </source>
</evidence>
<dbReference type="Pfam" id="PF00672">
    <property type="entry name" value="HAMP"/>
    <property type="match status" value="1"/>
</dbReference>
<dbReference type="CDD" id="cd06225">
    <property type="entry name" value="HAMP"/>
    <property type="match status" value="1"/>
</dbReference>
<dbReference type="InterPro" id="IPR005467">
    <property type="entry name" value="His_kinase_dom"/>
</dbReference>
<evidence type="ECO:0000256" key="3">
    <source>
        <dbReference type="ARBA" id="ARBA00006402"/>
    </source>
</evidence>
<dbReference type="CDD" id="cd16922">
    <property type="entry name" value="HATPase_EvgS-ArcB-TorS-like"/>
    <property type="match status" value="1"/>
</dbReference>
<evidence type="ECO:0000256" key="11">
    <source>
        <dbReference type="SAM" id="MobiDB-lite"/>
    </source>
</evidence>
<accession>A0A426TW44</accession>
<evidence type="ECO:0000256" key="10">
    <source>
        <dbReference type="SAM" id="Coils"/>
    </source>
</evidence>
<sequence length="562" mass="61766">MSLSIRTKLIGAFALDLMLMIALGLVASHQMSVMHARASFVSEHTIPSLGVVATLKAYINEYRVNQLEFMLYTNDSDKDRSLQRMQEVETRMQESLDAYRPLVNSAQEVDSFDQVEQHWHALVQATHERFIPDAIQNNTGSVRPFYSRLNPSYSGLERAIGDLTAESQQQAEESLVVVEQAYSTARFFIMADTVLVLLVSGVIGLGLAGGIARRIGRLTAAADKVSGGDLERPVDVRGHDELAHLGHTFNQMLASLRSQRKALEERNQQLQLSLERQEQLTTAVLQGKQAEAEAYQAQVAAEAANQAKSMFLATMSHELRTPLNAILGYAQIMQINPAYPKATTADELDPVERILAAGRHLKALINNVLDFSKVEQGKIDLQISAVDLGAVVREAADIVDPLVTRQQNQLRIECKPGLGRGDTDPDKLRQVLINLLGNAAKFTENGTITIRAERDAAGISFEVEDTGIGIAPADLERIFQPFSQADGSVTRRYEGTGLGLTLSRELCRALGGNISVRSEPGRGSTFRVWLPDQGHTEPCTSHHHQPHLATHQPHLTPAMRPA</sequence>
<keyword evidence="10" id="KW-0175">Coiled coil</keyword>
<dbReference type="AlphaFoldDB" id="A0A426TW44"/>
<dbReference type="SUPFAM" id="SSF158472">
    <property type="entry name" value="HAMP domain-like"/>
    <property type="match status" value="1"/>
</dbReference>
<evidence type="ECO:0000256" key="8">
    <source>
        <dbReference type="ARBA" id="ARBA00023012"/>
    </source>
</evidence>
<evidence type="ECO:0000313" key="15">
    <source>
        <dbReference type="EMBL" id="RRR69542.1"/>
    </source>
</evidence>
<dbReference type="InterPro" id="IPR003660">
    <property type="entry name" value="HAMP_dom"/>
</dbReference>
<dbReference type="SUPFAM" id="SSF55874">
    <property type="entry name" value="ATPase domain of HSP90 chaperone/DNA topoisomerase II/histidine kinase"/>
    <property type="match status" value="1"/>
</dbReference>
<dbReference type="PANTHER" id="PTHR43047">
    <property type="entry name" value="TWO-COMPONENT HISTIDINE PROTEIN KINASE"/>
    <property type="match status" value="1"/>
</dbReference>
<proteinExistence type="inferred from homology"/>
<evidence type="ECO:0000256" key="9">
    <source>
        <dbReference type="ARBA" id="ARBA00074306"/>
    </source>
</evidence>
<evidence type="ECO:0000256" key="7">
    <source>
        <dbReference type="ARBA" id="ARBA00022777"/>
    </source>
</evidence>
<evidence type="ECO:0000256" key="5">
    <source>
        <dbReference type="ARBA" id="ARBA00022553"/>
    </source>
</evidence>
<keyword evidence="5" id="KW-0597">Phosphoprotein</keyword>
<keyword evidence="8" id="KW-0902">Two-component regulatory system</keyword>
<dbReference type="Pfam" id="PF12729">
    <property type="entry name" value="4HB_MCP_1"/>
    <property type="match status" value="1"/>
</dbReference>
<comment type="similarity">
    <text evidence="3">In the N-terminal section; belongs to the phytochrome family.</text>
</comment>
<dbReference type="CDD" id="cd00082">
    <property type="entry name" value="HisKA"/>
    <property type="match status" value="1"/>
</dbReference>
<dbReference type="PANTHER" id="PTHR43047:SF63">
    <property type="entry name" value="HISTIDINE KINASE"/>
    <property type="match status" value="1"/>
</dbReference>
<feature type="coiled-coil region" evidence="10">
    <location>
        <begin position="253"/>
        <end position="305"/>
    </location>
</feature>
<keyword evidence="6" id="KW-0808">Transferase</keyword>
<dbReference type="GO" id="GO:0009927">
    <property type="term" value="F:histidine phosphotransfer kinase activity"/>
    <property type="evidence" value="ECO:0007669"/>
    <property type="project" value="TreeGrafter"/>
</dbReference>
<dbReference type="GO" id="GO:0005886">
    <property type="term" value="C:plasma membrane"/>
    <property type="evidence" value="ECO:0007669"/>
    <property type="project" value="TreeGrafter"/>
</dbReference>
<evidence type="ECO:0000256" key="12">
    <source>
        <dbReference type="SAM" id="Phobius"/>
    </source>
</evidence>
<reference evidence="15 16" key="1">
    <citation type="submission" date="2018-12" db="EMBL/GenBank/DDBJ databases">
        <title>Genome Sequence of Candidatus Viridilinea halotolerans isolated from saline sulfide-rich spring.</title>
        <authorList>
            <person name="Grouzdev D.S."/>
            <person name="Burganskaya E.I."/>
            <person name="Krutkina M.S."/>
            <person name="Sukhacheva M.V."/>
            <person name="Gorlenko V.M."/>
        </authorList>
    </citation>
    <scope>NUCLEOTIDE SEQUENCE [LARGE SCALE GENOMIC DNA]</scope>
    <source>
        <strain evidence="15">Chok-6</strain>
    </source>
</reference>
<evidence type="ECO:0000256" key="2">
    <source>
        <dbReference type="ARBA" id="ARBA00004370"/>
    </source>
</evidence>
<dbReference type="InterPro" id="IPR003661">
    <property type="entry name" value="HisK_dim/P_dom"/>
</dbReference>
<organism evidence="15 16">
    <name type="scientific">Candidatus Viridilinea halotolerans</name>
    <dbReference type="NCBI Taxonomy" id="2491704"/>
    <lineage>
        <taxon>Bacteria</taxon>
        <taxon>Bacillati</taxon>
        <taxon>Chloroflexota</taxon>
        <taxon>Chloroflexia</taxon>
        <taxon>Chloroflexales</taxon>
        <taxon>Chloroflexineae</taxon>
        <taxon>Oscillochloridaceae</taxon>
        <taxon>Candidatus Viridilinea</taxon>
    </lineage>
</organism>
<dbReference type="SUPFAM" id="SSF47384">
    <property type="entry name" value="Homodimeric domain of signal transducing histidine kinase"/>
    <property type="match status" value="1"/>
</dbReference>
<dbReference type="SMART" id="SM00304">
    <property type="entry name" value="HAMP"/>
    <property type="match status" value="1"/>
</dbReference>
<comment type="subcellular location">
    <subcellularLocation>
        <location evidence="2">Membrane</location>
    </subcellularLocation>
</comment>
<keyword evidence="12" id="KW-1133">Transmembrane helix</keyword>
<dbReference type="Gene3D" id="1.10.287.130">
    <property type="match status" value="1"/>
</dbReference>
<dbReference type="InterPro" id="IPR036890">
    <property type="entry name" value="HATPase_C_sf"/>
</dbReference>
<dbReference type="InterPro" id="IPR004358">
    <property type="entry name" value="Sig_transdc_His_kin-like_C"/>
</dbReference>
<dbReference type="Gene3D" id="6.10.340.10">
    <property type="match status" value="1"/>
</dbReference>
<evidence type="ECO:0000259" key="14">
    <source>
        <dbReference type="PROSITE" id="PS50885"/>
    </source>
</evidence>
<evidence type="ECO:0000313" key="16">
    <source>
        <dbReference type="Proteomes" id="UP000280307"/>
    </source>
</evidence>
<dbReference type="Pfam" id="PF02518">
    <property type="entry name" value="HATPase_c"/>
    <property type="match status" value="1"/>
</dbReference>
<dbReference type="Pfam" id="PF00512">
    <property type="entry name" value="HisKA"/>
    <property type="match status" value="1"/>
</dbReference>
<dbReference type="PROSITE" id="PS50885">
    <property type="entry name" value="HAMP"/>
    <property type="match status" value="1"/>
</dbReference>
<dbReference type="InterPro" id="IPR003594">
    <property type="entry name" value="HATPase_dom"/>
</dbReference>
<name>A0A426TW44_9CHLR</name>
<dbReference type="SMART" id="SM00388">
    <property type="entry name" value="HisKA"/>
    <property type="match status" value="1"/>
</dbReference>
<dbReference type="Gene3D" id="3.30.565.10">
    <property type="entry name" value="Histidine kinase-like ATPase, C-terminal domain"/>
    <property type="match status" value="1"/>
</dbReference>
<feature type="transmembrane region" description="Helical" evidence="12">
    <location>
        <begin position="187"/>
        <end position="208"/>
    </location>
</feature>
<evidence type="ECO:0000256" key="1">
    <source>
        <dbReference type="ARBA" id="ARBA00000085"/>
    </source>
</evidence>
<dbReference type="PRINTS" id="PR00344">
    <property type="entry name" value="BCTRLSENSOR"/>
</dbReference>
<feature type="domain" description="Histidine kinase" evidence="13">
    <location>
        <begin position="314"/>
        <end position="534"/>
    </location>
</feature>
<dbReference type="FunFam" id="3.30.565.10:FF:000010">
    <property type="entry name" value="Sensor histidine kinase RcsC"/>
    <property type="match status" value="1"/>
</dbReference>
<dbReference type="InterPro" id="IPR024478">
    <property type="entry name" value="HlyB_4HB_MCP"/>
</dbReference>
<dbReference type="SMART" id="SM00387">
    <property type="entry name" value="HATPase_c"/>
    <property type="match status" value="1"/>
</dbReference>
<dbReference type="PROSITE" id="PS50109">
    <property type="entry name" value="HIS_KIN"/>
    <property type="match status" value="1"/>
</dbReference>
<comment type="catalytic activity">
    <reaction evidence="1">
        <text>ATP + protein L-histidine = ADP + protein N-phospho-L-histidine.</text>
        <dbReference type="EC" id="2.7.13.3"/>
    </reaction>
</comment>
<dbReference type="EMBL" id="RSAS01000618">
    <property type="protein sequence ID" value="RRR69542.1"/>
    <property type="molecule type" value="Genomic_DNA"/>
</dbReference>
<evidence type="ECO:0000259" key="13">
    <source>
        <dbReference type="PROSITE" id="PS50109"/>
    </source>
</evidence>
<keyword evidence="7" id="KW-0418">Kinase</keyword>
<feature type="domain" description="HAMP" evidence="14">
    <location>
        <begin position="209"/>
        <end position="261"/>
    </location>
</feature>
<dbReference type="EC" id="2.7.13.3" evidence="4"/>
<feature type="transmembrane region" description="Helical" evidence="12">
    <location>
        <begin position="9"/>
        <end position="27"/>
    </location>
</feature>
<dbReference type="GO" id="GO:0000155">
    <property type="term" value="F:phosphorelay sensor kinase activity"/>
    <property type="evidence" value="ECO:0007669"/>
    <property type="project" value="InterPro"/>
</dbReference>
<keyword evidence="12" id="KW-0812">Transmembrane</keyword>